<protein>
    <submittedName>
        <fullName evidence="2">GNAT family N-acetyltransferase</fullName>
    </submittedName>
</protein>
<evidence type="ECO:0000313" key="3">
    <source>
        <dbReference type="Proteomes" id="UP001652504"/>
    </source>
</evidence>
<organism evidence="2 3">
    <name type="scientific">Fluctibacter corallii</name>
    <dbReference type="NCBI Taxonomy" id="2984329"/>
    <lineage>
        <taxon>Bacteria</taxon>
        <taxon>Pseudomonadati</taxon>
        <taxon>Pseudomonadota</taxon>
        <taxon>Gammaproteobacteria</taxon>
        <taxon>Alteromonadales</taxon>
        <taxon>Alteromonadaceae</taxon>
        <taxon>Fluctibacter</taxon>
    </lineage>
</organism>
<dbReference type="RefSeq" id="WP_263712565.1">
    <property type="nucleotide sequence ID" value="NZ_JAOWKX010000005.1"/>
</dbReference>
<dbReference type="Gene3D" id="3.40.630.30">
    <property type="match status" value="1"/>
</dbReference>
<dbReference type="Proteomes" id="UP001652504">
    <property type="component" value="Unassembled WGS sequence"/>
</dbReference>
<dbReference type="InterPro" id="IPR000182">
    <property type="entry name" value="GNAT_dom"/>
</dbReference>
<feature type="domain" description="N-acetyltransferase" evidence="1">
    <location>
        <begin position="2"/>
        <end position="141"/>
    </location>
</feature>
<sequence>MVKVEEITSTELIASAFQIMQQLRPDLEKTHYVSAVVRQRERGYKLMGAYHGKTLVALMGFWVGEKLAWGKHVYIDDLIVDETYRSKNAGKVLLEWVTDYAKQHQCQQVHLDSGVQRFGAHKFYLREDFIIASHHFAKKLN</sequence>
<reference evidence="2 3" key="1">
    <citation type="submission" date="2022-10" db="EMBL/GenBank/DDBJ databases">
        <title>Aestuariibacter sp. AA17 isolated from Montipora capitata coral fragment.</title>
        <authorList>
            <person name="Emsley S.A."/>
            <person name="Pfannmuller K.M."/>
            <person name="Loughran R.M."/>
            <person name="Shlafstein M."/>
            <person name="Papke E."/>
            <person name="Saw J.H."/>
            <person name="Ushijima B."/>
            <person name="Videau P."/>
        </authorList>
    </citation>
    <scope>NUCLEOTIDE SEQUENCE [LARGE SCALE GENOMIC DNA]</scope>
    <source>
        <strain evidence="2 3">AA17</strain>
    </source>
</reference>
<accession>A0ABT3A9D1</accession>
<dbReference type="Pfam" id="PF00583">
    <property type="entry name" value="Acetyltransf_1"/>
    <property type="match status" value="1"/>
</dbReference>
<name>A0ABT3A9D1_9ALTE</name>
<gene>
    <name evidence="2" type="ORF">OE749_11315</name>
</gene>
<evidence type="ECO:0000313" key="2">
    <source>
        <dbReference type="EMBL" id="MCV2885281.1"/>
    </source>
</evidence>
<proteinExistence type="predicted"/>
<dbReference type="EMBL" id="JAOWKX010000005">
    <property type="protein sequence ID" value="MCV2885281.1"/>
    <property type="molecule type" value="Genomic_DNA"/>
</dbReference>
<evidence type="ECO:0000259" key="1">
    <source>
        <dbReference type="PROSITE" id="PS51186"/>
    </source>
</evidence>
<keyword evidence="3" id="KW-1185">Reference proteome</keyword>
<dbReference type="InterPro" id="IPR016181">
    <property type="entry name" value="Acyl_CoA_acyltransferase"/>
</dbReference>
<dbReference type="CDD" id="cd04301">
    <property type="entry name" value="NAT_SF"/>
    <property type="match status" value="1"/>
</dbReference>
<dbReference type="SUPFAM" id="SSF55729">
    <property type="entry name" value="Acyl-CoA N-acyltransferases (Nat)"/>
    <property type="match status" value="1"/>
</dbReference>
<comment type="caution">
    <text evidence="2">The sequence shown here is derived from an EMBL/GenBank/DDBJ whole genome shotgun (WGS) entry which is preliminary data.</text>
</comment>
<dbReference type="PROSITE" id="PS51186">
    <property type="entry name" value="GNAT"/>
    <property type="match status" value="1"/>
</dbReference>